<dbReference type="Proteomes" id="UP000605670">
    <property type="component" value="Unassembled WGS sequence"/>
</dbReference>
<dbReference type="PROSITE" id="PS51794">
    <property type="entry name" value="DAC"/>
    <property type="match status" value="1"/>
</dbReference>
<name>A0A917BE51_9MICO</name>
<gene>
    <name evidence="2" type="ORF">GCM10011366_02740</name>
</gene>
<dbReference type="RefSeq" id="WP_188427819.1">
    <property type="nucleotide sequence ID" value="NZ_BAABKH010000010.1"/>
</dbReference>
<accession>A0A917BE51</accession>
<evidence type="ECO:0000259" key="1">
    <source>
        <dbReference type="PROSITE" id="PS51794"/>
    </source>
</evidence>
<sequence>MFEHQADLRWSMERLAAEALERCGVELDPRGFLVGIPEDDQSLPVQIEPRRRAFDVEQVVGVLDDIDARLRRRLRELAREDVPEEVEEQEYFQRAVLEGCRRDAVVDALQVAARFTDRTVIVGMSVVLGDYRIFPVLAVLTEPWEEIPGLGSDSVDGLGVPTSFPEAVVQDVLRATSRELDRLSPTTMLAVDSGAVLRSAADTFVNGIAARTGATAAHGLRDALDAVSAQTYEGRASLGTMVLAPRGHPAVEVAVTFTHPVPVGVARSFRKVLEMSGVKLRLLCDGREIYGLGAVAADYDRSTEEVYVVRVDGNGSWEVRHGPHALLRVDHGQPTLPQDRMDDEVFVETFSRVFPQQDEAGRSVVWEMAKACTMQRHGTMLVVHPDAVAEGERLLPQAQLIEATTVTARTLRAMTTVDGAVLISPDGTCHAIGVILDGAATGTGDGSRGARYNSAIRYLAGAGRGSMVIIVSEDGRIDLLPILKRRVSRGRVQRAVDRLVAAAREEEDYETFARLDRTVSGLEFYLSAEQCDVVNEARESVEQRRWLEERVRMQVTPIQPHPGLDDSYFVDA</sequence>
<dbReference type="EMBL" id="BMEM01000001">
    <property type="protein sequence ID" value="GGF38631.1"/>
    <property type="molecule type" value="Genomic_DNA"/>
</dbReference>
<evidence type="ECO:0000313" key="2">
    <source>
        <dbReference type="EMBL" id="GGF38631.1"/>
    </source>
</evidence>
<dbReference type="Pfam" id="PF21752">
    <property type="entry name" value="DACNG"/>
    <property type="match status" value="1"/>
</dbReference>
<dbReference type="InterPro" id="IPR003390">
    <property type="entry name" value="DNA_integrity_scan_DisA_N"/>
</dbReference>
<proteinExistence type="predicted"/>
<feature type="domain" description="DAC" evidence="1">
    <location>
        <begin position="343"/>
        <end position="491"/>
    </location>
</feature>
<dbReference type="Pfam" id="PF21750">
    <property type="entry name" value="DACNH"/>
    <property type="match status" value="1"/>
</dbReference>
<reference evidence="2" key="2">
    <citation type="submission" date="2020-09" db="EMBL/GenBank/DDBJ databases">
        <authorList>
            <person name="Sun Q."/>
            <person name="Zhou Y."/>
        </authorList>
    </citation>
    <scope>NUCLEOTIDE SEQUENCE</scope>
    <source>
        <strain evidence="2">CGMCC 1.12160</strain>
    </source>
</reference>
<evidence type="ECO:0000313" key="3">
    <source>
        <dbReference type="Proteomes" id="UP000605670"/>
    </source>
</evidence>
<dbReference type="InterPro" id="IPR048554">
    <property type="entry name" value="DACNG"/>
</dbReference>
<dbReference type="SUPFAM" id="SSF143597">
    <property type="entry name" value="YojJ-like"/>
    <property type="match status" value="1"/>
</dbReference>
<protein>
    <recommendedName>
        <fullName evidence="1">DAC domain-containing protein</fullName>
    </recommendedName>
</protein>
<dbReference type="Gene3D" id="3.40.1700.10">
    <property type="entry name" value="DNA integrity scanning protein, DisA, N-terminal domain"/>
    <property type="match status" value="1"/>
</dbReference>
<dbReference type="InterPro" id="IPR036888">
    <property type="entry name" value="DNA_integrity_DisA_N_sf"/>
</dbReference>
<dbReference type="InterPro" id="IPR048555">
    <property type="entry name" value="DACNH"/>
</dbReference>
<reference evidence="2" key="1">
    <citation type="journal article" date="2014" name="Int. J. Syst. Evol. Microbiol.">
        <title>Complete genome sequence of Corynebacterium casei LMG S-19264T (=DSM 44701T), isolated from a smear-ripened cheese.</title>
        <authorList>
            <consortium name="US DOE Joint Genome Institute (JGI-PGF)"/>
            <person name="Walter F."/>
            <person name="Albersmeier A."/>
            <person name="Kalinowski J."/>
            <person name="Ruckert C."/>
        </authorList>
    </citation>
    <scope>NUCLEOTIDE SEQUENCE</scope>
    <source>
        <strain evidence="2">CGMCC 1.12160</strain>
    </source>
</reference>
<comment type="caution">
    <text evidence="2">The sequence shown here is derived from an EMBL/GenBank/DDBJ whole genome shotgun (WGS) entry which is preliminary data.</text>
</comment>
<keyword evidence="3" id="KW-1185">Reference proteome</keyword>
<organism evidence="2 3">
    <name type="scientific">Ornithinimicrobium tianjinense</name>
    <dbReference type="NCBI Taxonomy" id="1195761"/>
    <lineage>
        <taxon>Bacteria</taxon>
        <taxon>Bacillati</taxon>
        <taxon>Actinomycetota</taxon>
        <taxon>Actinomycetes</taxon>
        <taxon>Micrococcales</taxon>
        <taxon>Ornithinimicrobiaceae</taxon>
        <taxon>Ornithinimicrobium</taxon>
    </lineage>
</organism>
<dbReference type="AlphaFoldDB" id="A0A917BE51"/>